<gene>
    <name evidence="2" type="ORF">J2S00_003212</name>
</gene>
<feature type="compositionally biased region" description="Low complexity" evidence="1">
    <location>
        <begin position="67"/>
        <end position="78"/>
    </location>
</feature>
<feature type="region of interest" description="Disordered" evidence="1">
    <location>
        <begin position="1"/>
        <end position="92"/>
    </location>
</feature>
<feature type="compositionally biased region" description="Pro residues" evidence="1">
    <location>
        <begin position="57"/>
        <end position="66"/>
    </location>
</feature>
<feature type="compositionally biased region" description="Basic residues" evidence="1">
    <location>
        <begin position="164"/>
        <end position="191"/>
    </location>
</feature>
<evidence type="ECO:0000256" key="1">
    <source>
        <dbReference type="SAM" id="MobiDB-lite"/>
    </source>
</evidence>
<comment type="caution">
    <text evidence="2">The sequence shown here is derived from an EMBL/GenBank/DDBJ whole genome shotgun (WGS) entry which is preliminary data.</text>
</comment>
<accession>A0ABU0CVG6</accession>
<protein>
    <submittedName>
        <fullName evidence="2">Uncharacterized protein</fullName>
    </submittedName>
</protein>
<feature type="compositionally biased region" description="Polar residues" evidence="1">
    <location>
        <begin position="31"/>
        <end position="41"/>
    </location>
</feature>
<dbReference type="InterPro" id="IPR025571">
    <property type="entry name" value="YqfQ"/>
</dbReference>
<feature type="compositionally biased region" description="Polar residues" evidence="1">
    <location>
        <begin position="212"/>
        <end position="222"/>
    </location>
</feature>
<dbReference type="Proteomes" id="UP001232445">
    <property type="component" value="Unassembled WGS sequence"/>
</dbReference>
<reference evidence="2 3" key="1">
    <citation type="submission" date="2023-07" db="EMBL/GenBank/DDBJ databases">
        <title>Genomic Encyclopedia of Type Strains, Phase IV (KMG-IV): sequencing the most valuable type-strain genomes for metagenomic binning, comparative biology and taxonomic classification.</title>
        <authorList>
            <person name="Goeker M."/>
        </authorList>
    </citation>
    <scope>NUCLEOTIDE SEQUENCE [LARGE SCALE GENOMIC DNA]</scope>
    <source>
        <strain evidence="2 3">DSM 17740</strain>
    </source>
</reference>
<organism evidence="2 3">
    <name type="scientific">Caldalkalibacillus uzonensis</name>
    <dbReference type="NCBI Taxonomy" id="353224"/>
    <lineage>
        <taxon>Bacteria</taxon>
        <taxon>Bacillati</taxon>
        <taxon>Bacillota</taxon>
        <taxon>Bacilli</taxon>
        <taxon>Bacillales</taxon>
        <taxon>Bacillaceae</taxon>
        <taxon>Caldalkalibacillus</taxon>
    </lineage>
</organism>
<proteinExistence type="predicted"/>
<feature type="region of interest" description="Disordered" evidence="1">
    <location>
        <begin position="154"/>
        <end position="222"/>
    </location>
</feature>
<dbReference type="RefSeq" id="WP_307341960.1">
    <property type="nucleotide sequence ID" value="NZ_JAUSUQ010000013.1"/>
</dbReference>
<dbReference type="Pfam" id="PF14181">
    <property type="entry name" value="YqfQ"/>
    <property type="match status" value="1"/>
</dbReference>
<feature type="compositionally biased region" description="Basic residues" evidence="1">
    <location>
        <begin position="1"/>
        <end position="15"/>
    </location>
</feature>
<name>A0ABU0CVG6_9BACI</name>
<sequence>MTQPHLRGRRLRSIPRHPAGQPIGFLLQRPNPAQSQPTFSPFGTPHMPPQGGGPFSPFSPPSPPAQSPGFSFPGNPSVPGSPPAPGGLQGLLQGLMGGGGSLDLPGLISNAQKWIGVFNQFGSILKQAGPLLQLVQGLSGSADSFSDDDTLTELTDEEETAVPKKTKSKRKLKKTKTKVKGKRKRRRRKKQKEKEESNTSFSLGIKKHYDMSYQQKNSLKRG</sequence>
<keyword evidence="3" id="KW-1185">Reference proteome</keyword>
<evidence type="ECO:0000313" key="2">
    <source>
        <dbReference type="EMBL" id="MDQ0340403.1"/>
    </source>
</evidence>
<evidence type="ECO:0000313" key="3">
    <source>
        <dbReference type="Proteomes" id="UP001232445"/>
    </source>
</evidence>
<dbReference type="EMBL" id="JAUSUQ010000013">
    <property type="protein sequence ID" value="MDQ0340403.1"/>
    <property type="molecule type" value="Genomic_DNA"/>
</dbReference>